<dbReference type="GeneTree" id="ENSGT00940000162287"/>
<protein>
    <recommendedName>
        <fullName evidence="8">C2H2-type domain-containing protein</fullName>
    </recommendedName>
</protein>
<dbReference type="FunFam" id="3.30.160.60:FF:000624">
    <property type="entry name" value="zinc finger protein 697"/>
    <property type="match status" value="1"/>
</dbReference>
<comment type="subcellular location">
    <subcellularLocation>
        <location evidence="1">Nucleus</location>
    </subcellularLocation>
</comment>
<dbReference type="PANTHER" id="PTHR24394">
    <property type="entry name" value="ZINC FINGER PROTEIN"/>
    <property type="match status" value="1"/>
</dbReference>
<evidence type="ECO:0000256" key="3">
    <source>
        <dbReference type="ARBA" id="ARBA00022737"/>
    </source>
</evidence>
<reference evidence="10" key="2">
    <citation type="journal article" date="2014" name="Nat. Commun.">
        <title>The cavefish genome reveals candidate genes for eye loss.</title>
        <authorList>
            <person name="McGaugh S.E."/>
            <person name="Gross J.B."/>
            <person name="Aken B."/>
            <person name="Blin M."/>
            <person name="Borowsky R."/>
            <person name="Chalopin D."/>
            <person name="Hinaux H."/>
            <person name="Jeffery W.R."/>
            <person name="Keene A."/>
            <person name="Ma L."/>
            <person name="Minx P."/>
            <person name="Murphy D."/>
            <person name="O'Quin K.E."/>
            <person name="Retaux S."/>
            <person name="Rohner N."/>
            <person name="Searle S.M."/>
            <person name="Stahl B.A."/>
            <person name="Tabin C."/>
            <person name="Volff J.N."/>
            <person name="Yoshizawa M."/>
            <person name="Warren W.C."/>
        </authorList>
    </citation>
    <scope>NUCLEOTIDE SEQUENCE [LARGE SCALE GENOMIC DNA]</scope>
    <source>
        <strain evidence="10">female</strain>
    </source>
</reference>
<name>A0A3B1KFV8_ASTMX</name>
<keyword evidence="10" id="KW-1185">Reference proteome</keyword>
<dbReference type="Proteomes" id="UP000018467">
    <property type="component" value="Unassembled WGS sequence"/>
</dbReference>
<dbReference type="GO" id="GO:0000981">
    <property type="term" value="F:DNA-binding transcription factor activity, RNA polymerase II-specific"/>
    <property type="evidence" value="ECO:0007669"/>
    <property type="project" value="TreeGrafter"/>
</dbReference>
<dbReference type="InterPro" id="IPR036236">
    <property type="entry name" value="Znf_C2H2_sf"/>
</dbReference>
<dbReference type="GO" id="GO:0005634">
    <property type="term" value="C:nucleus"/>
    <property type="evidence" value="ECO:0007669"/>
    <property type="project" value="UniProtKB-SubCell"/>
</dbReference>
<accession>A0A3B1KFV8</accession>
<feature type="domain" description="C2H2-type" evidence="8">
    <location>
        <begin position="143"/>
        <end position="170"/>
    </location>
</feature>
<evidence type="ECO:0000256" key="5">
    <source>
        <dbReference type="ARBA" id="ARBA00022833"/>
    </source>
</evidence>
<organism evidence="9 10">
    <name type="scientific">Astyanax mexicanus</name>
    <name type="common">Blind cave fish</name>
    <name type="synonym">Astyanax fasciatus mexicanus</name>
    <dbReference type="NCBI Taxonomy" id="7994"/>
    <lineage>
        <taxon>Eukaryota</taxon>
        <taxon>Metazoa</taxon>
        <taxon>Chordata</taxon>
        <taxon>Craniata</taxon>
        <taxon>Vertebrata</taxon>
        <taxon>Euteleostomi</taxon>
        <taxon>Actinopterygii</taxon>
        <taxon>Neopterygii</taxon>
        <taxon>Teleostei</taxon>
        <taxon>Ostariophysi</taxon>
        <taxon>Characiformes</taxon>
        <taxon>Characoidei</taxon>
        <taxon>Acestrorhamphidae</taxon>
        <taxon>Acestrorhamphinae</taxon>
        <taxon>Astyanax</taxon>
    </lineage>
</organism>
<evidence type="ECO:0000256" key="1">
    <source>
        <dbReference type="ARBA" id="ARBA00004123"/>
    </source>
</evidence>
<evidence type="ECO:0000256" key="7">
    <source>
        <dbReference type="PROSITE-ProRule" id="PRU00042"/>
    </source>
</evidence>
<dbReference type="Bgee" id="ENSAMXG00000034394">
    <property type="expression patterns" value="Expressed in zone of skin and 14 other cell types or tissues"/>
</dbReference>
<keyword evidence="3" id="KW-0677">Repeat</keyword>
<reference evidence="9" key="3">
    <citation type="submission" date="2025-08" db="UniProtKB">
        <authorList>
            <consortium name="Ensembl"/>
        </authorList>
    </citation>
    <scope>IDENTIFICATION</scope>
</reference>
<dbReference type="InterPro" id="IPR013087">
    <property type="entry name" value="Znf_C2H2_type"/>
</dbReference>
<keyword evidence="4 7" id="KW-0863">Zinc-finger</keyword>
<dbReference type="FunFam" id="3.30.160.60:FF:002212">
    <property type="entry name" value="Zinc finger protein 672"/>
    <property type="match status" value="2"/>
</dbReference>
<evidence type="ECO:0000313" key="9">
    <source>
        <dbReference type="Ensembl" id="ENSAMXP00000052910.1"/>
    </source>
</evidence>
<dbReference type="SUPFAM" id="SSF57667">
    <property type="entry name" value="beta-beta-alpha zinc fingers"/>
    <property type="match status" value="2"/>
</dbReference>
<dbReference type="InParanoid" id="A0A3B1KFV8"/>
<keyword evidence="2" id="KW-0479">Metal-binding</keyword>
<dbReference type="AlphaFoldDB" id="A0A3B1KFV8"/>
<feature type="domain" description="C2H2-type" evidence="8">
    <location>
        <begin position="111"/>
        <end position="138"/>
    </location>
</feature>
<dbReference type="FunFam" id="3.30.160.60:FF:000733">
    <property type="entry name" value="Zinc finger protein 236 variant"/>
    <property type="match status" value="1"/>
</dbReference>
<sequence>RNSSPSRCFHRAEWTDRSGVFLAMGLQMNTFNNVSPPSCSWSAEELSSVKSTTDADCTNLQNEAMPGNVLANNASPLKKRNPNQCTFCLKTFDFPSKLSRHLRIHTGLRPYECHVCHKSFKQLSHLQCHQWVHNRAYRLRKSYQCAVCFKSFEAPSKLKRHYLIHTGQRPYQCTMCNKAYTQSAHLKTHMFSHR</sequence>
<evidence type="ECO:0000256" key="6">
    <source>
        <dbReference type="ARBA" id="ARBA00023242"/>
    </source>
</evidence>
<keyword evidence="6" id="KW-0539">Nucleus</keyword>
<dbReference type="Ensembl" id="ENSAMXT00000057232.1">
    <property type="protein sequence ID" value="ENSAMXP00000052910.1"/>
    <property type="gene ID" value="ENSAMXG00000034394.1"/>
</dbReference>
<reference evidence="10" key="1">
    <citation type="submission" date="2013-03" db="EMBL/GenBank/DDBJ databases">
        <authorList>
            <person name="Jeffery W."/>
            <person name="Warren W."/>
            <person name="Wilson R.K."/>
        </authorList>
    </citation>
    <scope>NUCLEOTIDE SEQUENCE</scope>
    <source>
        <strain evidence="10">female</strain>
    </source>
</reference>
<evidence type="ECO:0000256" key="2">
    <source>
        <dbReference type="ARBA" id="ARBA00022723"/>
    </source>
</evidence>
<dbReference type="Gene3D" id="3.30.160.60">
    <property type="entry name" value="Classic Zinc Finger"/>
    <property type="match status" value="4"/>
</dbReference>
<dbReference type="SMART" id="SM00355">
    <property type="entry name" value="ZnF_C2H2"/>
    <property type="match status" value="4"/>
</dbReference>
<evidence type="ECO:0000256" key="4">
    <source>
        <dbReference type="ARBA" id="ARBA00022771"/>
    </source>
</evidence>
<keyword evidence="5" id="KW-0862">Zinc</keyword>
<dbReference type="PROSITE" id="PS50157">
    <property type="entry name" value="ZINC_FINGER_C2H2_2"/>
    <property type="match status" value="4"/>
</dbReference>
<evidence type="ECO:0000259" key="8">
    <source>
        <dbReference type="PROSITE" id="PS50157"/>
    </source>
</evidence>
<dbReference type="PROSITE" id="PS00028">
    <property type="entry name" value="ZINC_FINGER_C2H2_1"/>
    <property type="match status" value="4"/>
</dbReference>
<dbReference type="STRING" id="7994.ENSAMXP00000052910"/>
<dbReference type="PANTHER" id="PTHR24394:SF29">
    <property type="entry name" value="MYONEURIN"/>
    <property type="match status" value="1"/>
</dbReference>
<evidence type="ECO:0000313" key="10">
    <source>
        <dbReference type="Proteomes" id="UP000018467"/>
    </source>
</evidence>
<dbReference type="Pfam" id="PF00096">
    <property type="entry name" value="zf-C2H2"/>
    <property type="match status" value="3"/>
</dbReference>
<proteinExistence type="predicted"/>
<dbReference type="GO" id="GO:0008270">
    <property type="term" value="F:zinc ion binding"/>
    <property type="evidence" value="ECO:0007669"/>
    <property type="project" value="UniProtKB-KW"/>
</dbReference>
<feature type="domain" description="C2H2-type" evidence="8">
    <location>
        <begin position="171"/>
        <end position="194"/>
    </location>
</feature>
<feature type="domain" description="C2H2-type" evidence="8">
    <location>
        <begin position="83"/>
        <end position="110"/>
    </location>
</feature>
<reference evidence="9" key="4">
    <citation type="submission" date="2025-09" db="UniProtKB">
        <authorList>
            <consortium name="Ensembl"/>
        </authorList>
    </citation>
    <scope>IDENTIFICATION</scope>
</reference>